<feature type="domain" description="GTPase-associated protein 1 middle" evidence="3">
    <location>
        <begin position="156"/>
        <end position="246"/>
    </location>
</feature>
<dbReference type="Pfam" id="PF20014">
    <property type="entry name" value="GAP1-M"/>
    <property type="match status" value="1"/>
</dbReference>
<feature type="compositionally biased region" description="Polar residues" evidence="1">
    <location>
        <begin position="363"/>
        <end position="373"/>
    </location>
</feature>
<reference evidence="4 5" key="1">
    <citation type="submission" date="2019-02" db="EMBL/GenBank/DDBJ databases">
        <title>Deep-cultivation of Planctomycetes and their phenomic and genomic characterization uncovers novel biology.</title>
        <authorList>
            <person name="Wiegand S."/>
            <person name="Jogler M."/>
            <person name="Boedeker C."/>
            <person name="Pinto D."/>
            <person name="Vollmers J."/>
            <person name="Rivas-Marin E."/>
            <person name="Kohn T."/>
            <person name="Peeters S.H."/>
            <person name="Heuer A."/>
            <person name="Rast P."/>
            <person name="Oberbeckmann S."/>
            <person name="Bunk B."/>
            <person name="Jeske O."/>
            <person name="Meyerdierks A."/>
            <person name="Storesund J.E."/>
            <person name="Kallscheuer N."/>
            <person name="Luecker S."/>
            <person name="Lage O.M."/>
            <person name="Pohl T."/>
            <person name="Merkel B.J."/>
            <person name="Hornburger P."/>
            <person name="Mueller R.-W."/>
            <person name="Bruemmer F."/>
            <person name="Labrenz M."/>
            <person name="Spormann A.M."/>
            <person name="Op Den Camp H."/>
            <person name="Overmann J."/>
            <person name="Amann R."/>
            <person name="Jetten M.S.M."/>
            <person name="Mascher T."/>
            <person name="Medema M.H."/>
            <person name="Devos D.P."/>
            <person name="Kaster A.-K."/>
            <person name="Ovreas L."/>
            <person name="Rohde M."/>
            <person name="Galperin M.Y."/>
            <person name="Jogler C."/>
        </authorList>
    </citation>
    <scope>NUCLEOTIDE SEQUENCE [LARGE SCALE GENOMIC DNA]</scope>
    <source>
        <strain evidence="4 5">CA85</strain>
    </source>
</reference>
<dbReference type="InterPro" id="IPR045402">
    <property type="entry name" value="GAP1-N2"/>
</dbReference>
<dbReference type="Pfam" id="PF20013">
    <property type="entry name" value="GAP1-N2"/>
    <property type="match status" value="1"/>
</dbReference>
<feature type="compositionally biased region" description="Polar residues" evidence="1">
    <location>
        <begin position="402"/>
        <end position="418"/>
    </location>
</feature>
<keyword evidence="5" id="KW-1185">Reference proteome</keyword>
<dbReference type="InterPro" id="IPR045401">
    <property type="entry name" value="GAP1-M"/>
</dbReference>
<evidence type="ECO:0000313" key="4">
    <source>
        <dbReference type="EMBL" id="TWT66370.1"/>
    </source>
</evidence>
<feature type="region of interest" description="Disordered" evidence="1">
    <location>
        <begin position="292"/>
        <end position="332"/>
    </location>
</feature>
<organism evidence="4 5">
    <name type="scientific">Allorhodopirellula solitaria</name>
    <dbReference type="NCBI Taxonomy" id="2527987"/>
    <lineage>
        <taxon>Bacteria</taxon>
        <taxon>Pseudomonadati</taxon>
        <taxon>Planctomycetota</taxon>
        <taxon>Planctomycetia</taxon>
        <taxon>Pirellulales</taxon>
        <taxon>Pirellulaceae</taxon>
        <taxon>Allorhodopirellula</taxon>
    </lineage>
</organism>
<feature type="domain" description="GTPase-associated protein 1 N-terminal" evidence="2">
    <location>
        <begin position="2"/>
        <end position="132"/>
    </location>
</feature>
<protein>
    <submittedName>
        <fullName evidence="4">Uncharacterized protein</fullName>
    </submittedName>
</protein>
<evidence type="ECO:0000256" key="1">
    <source>
        <dbReference type="SAM" id="MobiDB-lite"/>
    </source>
</evidence>
<dbReference type="OrthoDB" id="224753at2"/>
<gene>
    <name evidence="4" type="ORF">CA85_24640</name>
</gene>
<evidence type="ECO:0000259" key="3">
    <source>
        <dbReference type="Pfam" id="PF20014"/>
    </source>
</evidence>
<name>A0A5C5XTV8_9BACT</name>
<feature type="compositionally biased region" description="Basic and acidic residues" evidence="1">
    <location>
        <begin position="419"/>
        <end position="435"/>
    </location>
</feature>
<comment type="caution">
    <text evidence="4">The sequence shown here is derived from an EMBL/GenBank/DDBJ whole genome shotgun (WGS) entry which is preliminary data.</text>
</comment>
<evidence type="ECO:0000259" key="2">
    <source>
        <dbReference type="Pfam" id="PF20013"/>
    </source>
</evidence>
<accession>A0A5C5XTV8</accession>
<sequence>MSLELLYTSAASGLRQGSRGFCTVLSTSGMPGNLAQRLETLSGYRHVFSPQDDQAAQNPISFSHVRIRTGGQSSSVLSRVAAYGTDYSGRTNKLAHHIVVDSHEQSPAGPAWLLAHANIMRTQWDGQNQTPPTGPTLPQKNQSSRVCTTWDATTGDAGWGGYLAGLIAAPSNKPVWILFDLSQSQSLLSLLDESIALLPETQRWSATFSTYYTNLPPEIDCRVRCVLAGTDEARLASARGTVIDLTAKLPPAAHSPLTELARSGTHSAESNDSPLTDPLTAAILPAAAPPPVDAPLDSIDIPPGTRPFPDTARKNGKRATPPPQPVKAKPKSKSTLILVSVIALLLLASGAAVYGIQRYANSIADSGDSTDPQSIRDELDESSQTKAAAEERDEFALETRESSTQATESELASQSNTDTPEKPVDKSEGGDKAVEEQASSETPVAADTQMPSDDDGKAKGKDAITEVSSVKKDVESTSHKRNPAVDIPGKENEADSSQQATDADTVATEQDDKRTRVELHYSQKNGVQKLKGEAVFSHDADEMHEATSVSFDDESSFEPIEDGTKIEKPEFPSSFMYLEIQRDNPLQSVVVGFDSSPAYSGKKRRHKFDGQCLELLIKLSELPAKRKHVTSWQQVGTDWPETDNGKKKTANAKSANRIKKSISELIPHLTLEGLTEDSIFKLSKLIVDLNQLKEQEIVPDMDPKLSLRVEHVRNLKELCGEIVSDRNELTEPQTLGEITIIFRAKAPNSESAAIQDLSKLDTEMTINPEFVLVLDPEQN</sequence>
<dbReference type="Proteomes" id="UP000318053">
    <property type="component" value="Unassembled WGS sequence"/>
</dbReference>
<proteinExistence type="predicted"/>
<dbReference type="RefSeq" id="WP_146391498.1">
    <property type="nucleotide sequence ID" value="NZ_SJPK01000005.1"/>
</dbReference>
<feature type="region of interest" description="Disordered" evidence="1">
    <location>
        <begin position="363"/>
        <end position="512"/>
    </location>
</feature>
<feature type="compositionally biased region" description="Basic and acidic residues" evidence="1">
    <location>
        <begin position="388"/>
        <end position="401"/>
    </location>
</feature>
<feature type="compositionally biased region" description="Basic and acidic residues" evidence="1">
    <location>
        <begin position="454"/>
        <end position="478"/>
    </location>
</feature>
<evidence type="ECO:0000313" key="5">
    <source>
        <dbReference type="Proteomes" id="UP000318053"/>
    </source>
</evidence>
<dbReference type="AlphaFoldDB" id="A0A5C5XTV8"/>
<dbReference type="EMBL" id="SJPK01000005">
    <property type="protein sequence ID" value="TWT66370.1"/>
    <property type="molecule type" value="Genomic_DNA"/>
</dbReference>